<dbReference type="OrthoDB" id="2030457at2"/>
<name>A0A385Q2S6_9FIRM</name>
<protein>
    <submittedName>
        <fullName evidence="1">Uncharacterized protein</fullName>
    </submittedName>
</protein>
<evidence type="ECO:0000313" key="1">
    <source>
        <dbReference type="EMBL" id="AYB00702.1"/>
    </source>
</evidence>
<reference evidence="1 2" key="1">
    <citation type="submission" date="2018-09" db="EMBL/GenBank/DDBJ databases">
        <title>Genome sequencing of Lachnoanaerobaculum umeaense DSM 23576.</title>
        <authorList>
            <person name="Kook J.-K."/>
            <person name="Park S.-N."/>
            <person name="Lim Y.K."/>
        </authorList>
    </citation>
    <scope>NUCLEOTIDE SEQUENCE [LARGE SCALE GENOMIC DNA]</scope>
    <source>
        <strain evidence="2">DSM 23576 \ CCUG 58757</strain>
    </source>
</reference>
<evidence type="ECO:0000313" key="2">
    <source>
        <dbReference type="Proteomes" id="UP000265562"/>
    </source>
</evidence>
<gene>
    <name evidence="1" type="ORF">D4A81_12615</name>
</gene>
<dbReference type="EMBL" id="CP032364">
    <property type="protein sequence ID" value="AYB00702.1"/>
    <property type="molecule type" value="Genomic_DNA"/>
</dbReference>
<accession>A0A385Q2S6</accession>
<organism evidence="1 2">
    <name type="scientific">Lachnoanaerobaculum umeaense</name>
    <dbReference type="NCBI Taxonomy" id="617123"/>
    <lineage>
        <taxon>Bacteria</taxon>
        <taxon>Bacillati</taxon>
        <taxon>Bacillota</taxon>
        <taxon>Clostridia</taxon>
        <taxon>Lachnospirales</taxon>
        <taxon>Lachnospiraceae</taxon>
        <taxon>Lachnoanaerobaculum</taxon>
    </lineage>
</organism>
<sequence length="347" mass="39580">MSIKNNKASFIGSIFIGVVLIVAGLIYGYMHSKLFLTFNSAEKMYKDEYYYISDNKEVYALSIYDISSTGITSDDGKIELYQIIGGNGSLYYMTANPNNSKIKSLIDLYDKYTSEEHGEDDLPPVNYLMVELISDDSYNLDIIKDLADSFDPDYTYRNDGSLHDDFYLKNTSLAGSIAFHIAITLVIMAIGIGIIIVALTRKSKNQDTYERLCELDERLRGNIGELENIADYVDKSLGAFVYKDHLILNTKFGFDMFNLKNLVWIYHNITKHKMYVVITVSVDFALQINLYEDGRIREQRVMLTNDKKAEDAIGSLLTYIGMNYPNSIIGFTPEAKEAYREFKLTHK</sequence>
<dbReference type="Proteomes" id="UP000265562">
    <property type="component" value="Chromosome"/>
</dbReference>
<dbReference type="KEGG" id="lua:D4A81_12615"/>
<dbReference type="AlphaFoldDB" id="A0A385Q2S6"/>
<keyword evidence="2" id="KW-1185">Reference proteome</keyword>
<proteinExistence type="predicted"/>
<dbReference type="RefSeq" id="WP_111525127.1">
    <property type="nucleotide sequence ID" value="NZ_CP032364.1"/>
</dbReference>